<evidence type="ECO:0000313" key="1">
    <source>
        <dbReference type="EMBL" id="PES90486.1"/>
    </source>
</evidence>
<dbReference type="RefSeq" id="WP_073522056.1">
    <property type="nucleotide sequence ID" value="NZ_MPOL01000001.1"/>
</dbReference>
<dbReference type="EMBL" id="NTZF01000035">
    <property type="protein sequence ID" value="PES90486.1"/>
    <property type="molecule type" value="Genomic_DNA"/>
</dbReference>
<name>A0A1Q4L347_BACCE</name>
<sequence length="260" mass="30634">MKGRLMTVRLKQIVPIYTESISETIKKRMVRCIRNGEDLSKYLVLEKDPNQKRYYLLSGYVAYEAYKEAGISVVDCIVKPFSDRTEQMVQLLQNMFHNSRSDWMGKSALISTLLDQGTSIKEIAKRVGVKNQDLERYLLHPEIPLEIANKAYELKCVPLVDKVRRLCISDILKYRLYERAVLNKSNPARLNHDQLHKVKWLLNLTRFYELYDIESQWQYILKMIDYKTVLISMLQSEIEKELSHWGRGPDDNDDFPRLPN</sequence>
<organism evidence="1 2">
    <name type="scientific">Bacillus cereus</name>
    <dbReference type="NCBI Taxonomy" id="1396"/>
    <lineage>
        <taxon>Bacteria</taxon>
        <taxon>Bacillati</taxon>
        <taxon>Bacillota</taxon>
        <taxon>Bacilli</taxon>
        <taxon>Bacillales</taxon>
        <taxon>Bacillaceae</taxon>
        <taxon>Bacillus</taxon>
        <taxon>Bacillus cereus group</taxon>
    </lineage>
</organism>
<dbReference type="SUPFAM" id="SSF110849">
    <property type="entry name" value="ParB/Sulfiredoxin"/>
    <property type="match status" value="1"/>
</dbReference>
<dbReference type="AlphaFoldDB" id="A0A1Q4L347"/>
<gene>
    <name evidence="1" type="ORF">CN491_24370</name>
</gene>
<comment type="caution">
    <text evidence="1">The sequence shown here is derived from an EMBL/GenBank/DDBJ whole genome shotgun (WGS) entry which is preliminary data.</text>
</comment>
<dbReference type="Proteomes" id="UP000220900">
    <property type="component" value="Unassembled WGS sequence"/>
</dbReference>
<proteinExistence type="predicted"/>
<protein>
    <submittedName>
        <fullName evidence="1">Uncharacterized protein</fullName>
    </submittedName>
</protein>
<dbReference type="InterPro" id="IPR036086">
    <property type="entry name" value="ParB/Sulfiredoxin_sf"/>
</dbReference>
<evidence type="ECO:0000313" key="2">
    <source>
        <dbReference type="Proteomes" id="UP000220900"/>
    </source>
</evidence>
<reference evidence="1 2" key="1">
    <citation type="submission" date="2017-09" db="EMBL/GenBank/DDBJ databases">
        <title>Large-scale bioinformatics analysis of Bacillus genomes uncovers conserved roles of natural products in bacterial physiology.</title>
        <authorList>
            <consortium name="Agbiome Team Llc"/>
            <person name="Bleich R.M."/>
            <person name="Grubbs K.J."/>
            <person name="Santa Maria K.C."/>
            <person name="Allen S.E."/>
            <person name="Farag S."/>
            <person name="Shank E.A."/>
            <person name="Bowers A."/>
        </authorList>
    </citation>
    <scope>NUCLEOTIDE SEQUENCE [LARGE SCALE GENOMIC DNA]</scope>
    <source>
        <strain evidence="1 2">AFS002368</strain>
    </source>
</reference>
<accession>A0A1Q4L347</accession>
<dbReference type="Gene3D" id="3.90.1530.10">
    <property type="entry name" value="Conserved hypothetical protein from pyrococcus furiosus pfu- 392566-001, ParB domain"/>
    <property type="match status" value="1"/>
</dbReference>